<feature type="transmembrane region" description="Helical" evidence="10">
    <location>
        <begin position="6"/>
        <end position="29"/>
    </location>
</feature>
<dbReference type="Pfam" id="PF03471">
    <property type="entry name" value="CorC_HlyC"/>
    <property type="match status" value="1"/>
</dbReference>
<evidence type="ECO:0000256" key="10">
    <source>
        <dbReference type="SAM" id="Phobius"/>
    </source>
</evidence>
<keyword evidence="6 8" id="KW-0129">CBS domain</keyword>
<evidence type="ECO:0000259" key="12">
    <source>
        <dbReference type="PROSITE" id="PS51846"/>
    </source>
</evidence>
<dbReference type="InterPro" id="IPR005170">
    <property type="entry name" value="Transptr-assoc_dom"/>
</dbReference>
<evidence type="ECO:0000256" key="5">
    <source>
        <dbReference type="ARBA" id="ARBA00022989"/>
    </source>
</evidence>
<dbReference type="InterPro" id="IPR044751">
    <property type="entry name" value="Ion_transp-like_CBS"/>
</dbReference>
<evidence type="ECO:0000256" key="9">
    <source>
        <dbReference type="PROSITE-ProRule" id="PRU01193"/>
    </source>
</evidence>
<dbReference type="Gene3D" id="3.30.465.10">
    <property type="match status" value="1"/>
</dbReference>
<evidence type="ECO:0000256" key="7">
    <source>
        <dbReference type="ARBA" id="ARBA00023136"/>
    </source>
</evidence>
<dbReference type="InterPro" id="IPR046342">
    <property type="entry name" value="CBS_dom_sf"/>
</dbReference>
<feature type="transmembrane region" description="Helical" evidence="10">
    <location>
        <begin position="129"/>
        <end position="149"/>
    </location>
</feature>
<dbReference type="PANTHER" id="PTHR22777">
    <property type="entry name" value="HEMOLYSIN-RELATED"/>
    <property type="match status" value="1"/>
</dbReference>
<evidence type="ECO:0000313" key="14">
    <source>
        <dbReference type="Proteomes" id="UP000774750"/>
    </source>
</evidence>
<evidence type="ECO:0000313" key="13">
    <source>
        <dbReference type="EMBL" id="MBM6921673.1"/>
    </source>
</evidence>
<organism evidence="13 14">
    <name type="scientific">Merdimmobilis hominis</name>
    <dbReference type="NCBI Taxonomy" id="2897707"/>
    <lineage>
        <taxon>Bacteria</taxon>
        <taxon>Bacillati</taxon>
        <taxon>Bacillota</taxon>
        <taxon>Clostridia</taxon>
        <taxon>Eubacteriales</taxon>
        <taxon>Oscillospiraceae</taxon>
        <taxon>Merdimmobilis</taxon>
    </lineage>
</organism>
<comment type="similarity">
    <text evidence="2">Belongs to the UPF0053 family.</text>
</comment>
<comment type="caution">
    <text evidence="13">The sequence shown here is derived from an EMBL/GenBank/DDBJ whole genome shotgun (WGS) entry which is preliminary data.</text>
</comment>
<feature type="domain" description="CBS" evidence="11">
    <location>
        <begin position="268"/>
        <end position="325"/>
    </location>
</feature>
<dbReference type="Pfam" id="PF01595">
    <property type="entry name" value="CNNM"/>
    <property type="match status" value="1"/>
</dbReference>
<dbReference type="GO" id="GO:0005886">
    <property type="term" value="C:plasma membrane"/>
    <property type="evidence" value="ECO:0007669"/>
    <property type="project" value="TreeGrafter"/>
</dbReference>
<feature type="transmembrane region" description="Helical" evidence="10">
    <location>
        <begin position="62"/>
        <end position="84"/>
    </location>
</feature>
<evidence type="ECO:0000256" key="4">
    <source>
        <dbReference type="ARBA" id="ARBA00022737"/>
    </source>
</evidence>
<dbReference type="Proteomes" id="UP000774750">
    <property type="component" value="Unassembled WGS sequence"/>
</dbReference>
<comment type="subcellular location">
    <subcellularLocation>
        <location evidence="1">Membrane</location>
        <topology evidence="1">Multi-pass membrane protein</topology>
    </subcellularLocation>
</comment>
<dbReference type="PROSITE" id="PS51371">
    <property type="entry name" value="CBS"/>
    <property type="match status" value="2"/>
</dbReference>
<dbReference type="RefSeq" id="WP_204447831.1">
    <property type="nucleotide sequence ID" value="NZ_JACJKY010000022.1"/>
</dbReference>
<dbReference type="SUPFAM" id="SSF54631">
    <property type="entry name" value="CBS-domain pair"/>
    <property type="match status" value="1"/>
</dbReference>
<dbReference type="SMART" id="SM00116">
    <property type="entry name" value="CBS"/>
    <property type="match status" value="2"/>
</dbReference>
<evidence type="ECO:0000256" key="8">
    <source>
        <dbReference type="PROSITE-ProRule" id="PRU00703"/>
    </source>
</evidence>
<keyword evidence="7 9" id="KW-0472">Membrane</keyword>
<dbReference type="EMBL" id="JACJKY010000022">
    <property type="protein sequence ID" value="MBM6921673.1"/>
    <property type="molecule type" value="Genomic_DNA"/>
</dbReference>
<dbReference type="SUPFAM" id="SSF56176">
    <property type="entry name" value="FAD-binding/transporter-associated domain-like"/>
    <property type="match status" value="1"/>
</dbReference>
<dbReference type="InterPro" id="IPR002550">
    <property type="entry name" value="CNNM"/>
</dbReference>
<feature type="domain" description="CBS" evidence="11">
    <location>
        <begin position="203"/>
        <end position="263"/>
    </location>
</feature>
<dbReference type="Gene3D" id="3.10.580.10">
    <property type="entry name" value="CBS-domain"/>
    <property type="match status" value="1"/>
</dbReference>
<evidence type="ECO:0000256" key="2">
    <source>
        <dbReference type="ARBA" id="ARBA00006337"/>
    </source>
</evidence>
<reference evidence="13" key="1">
    <citation type="submission" date="2020-08" db="EMBL/GenBank/DDBJ databases">
        <authorList>
            <person name="Cejkova D."/>
            <person name="Kubasova T."/>
            <person name="Jahodarova E."/>
            <person name="Rychlik I."/>
        </authorList>
    </citation>
    <scope>NUCLEOTIDE SEQUENCE</scope>
    <source>
        <strain evidence="13">An559</strain>
    </source>
</reference>
<dbReference type="GO" id="GO:0050660">
    <property type="term" value="F:flavin adenine dinucleotide binding"/>
    <property type="evidence" value="ECO:0007669"/>
    <property type="project" value="InterPro"/>
</dbReference>
<dbReference type="PROSITE" id="PS51846">
    <property type="entry name" value="CNNM"/>
    <property type="match status" value="1"/>
</dbReference>
<dbReference type="AlphaFoldDB" id="A0A939BFJ0"/>
<keyword evidence="4" id="KW-0677">Repeat</keyword>
<evidence type="ECO:0000259" key="11">
    <source>
        <dbReference type="PROSITE" id="PS51371"/>
    </source>
</evidence>
<dbReference type="InterPro" id="IPR036318">
    <property type="entry name" value="FAD-bd_PCMH-like_sf"/>
</dbReference>
<protein>
    <submittedName>
        <fullName evidence="13">HlyC/CorC family transporter</fullName>
    </submittedName>
</protein>
<keyword evidence="3 9" id="KW-0812">Transmembrane</keyword>
<gene>
    <name evidence="13" type="ORF">H6A12_10980</name>
</gene>
<keyword evidence="5 9" id="KW-1133">Transmembrane helix</keyword>
<dbReference type="InterPro" id="IPR000644">
    <property type="entry name" value="CBS_dom"/>
</dbReference>
<feature type="domain" description="CNNM transmembrane" evidence="12">
    <location>
        <begin position="1"/>
        <end position="184"/>
    </location>
</feature>
<keyword evidence="14" id="KW-1185">Reference proteome</keyword>
<sequence length="422" mass="47079">MDESAAIQIVAIIILIICSSFFSGTETAFSSFSRVRMKNYANAGDKRASRVLKISDRFDSALSALLIGNNIVNIASASIGTILFTKWFPAYGAMLSTVVLTIVVLIFGEVLPKSLAKRSPEERALRSSGILWVCMKVFSPFVFCLQAIVKLFSKDEDNQPSVTEEELKVIIEEIEDEGVLNEHESELVQSAIEFDDITVDEILTPRVDVAAVSTTEDPQAVLDLFFSTGYSRLPVYEKTIDNILGVITQKDFVQAYLKQNGNVSVIPLIQKVLFVPPKKRISSLLKELQHEVMHMAVVTDSYGGTIGIITIEDIIEELVGDIWDESDQVKTEIVLIGENTYRVDGDTNVFDLFEYLDMEDCSYDGSSQSVGGWALDMFEHIPQENESFTFESLTVRVETVTEQRITSLIVQKKPECSDEENE</sequence>
<evidence type="ECO:0000256" key="1">
    <source>
        <dbReference type="ARBA" id="ARBA00004141"/>
    </source>
</evidence>
<accession>A0A939BFJ0</accession>
<evidence type="ECO:0000256" key="3">
    <source>
        <dbReference type="ARBA" id="ARBA00022692"/>
    </source>
</evidence>
<dbReference type="InterPro" id="IPR016169">
    <property type="entry name" value="FAD-bd_PCMH_sub2"/>
</dbReference>
<proteinExistence type="inferred from homology"/>
<dbReference type="CDD" id="cd04590">
    <property type="entry name" value="CBS_pair_CorC_HlyC_assoc"/>
    <property type="match status" value="1"/>
</dbReference>
<evidence type="ECO:0000256" key="6">
    <source>
        <dbReference type="ARBA" id="ARBA00023122"/>
    </source>
</evidence>
<name>A0A939BFJ0_9FIRM</name>
<feature type="transmembrane region" description="Helical" evidence="10">
    <location>
        <begin position="90"/>
        <end position="108"/>
    </location>
</feature>
<dbReference type="Pfam" id="PF00571">
    <property type="entry name" value="CBS"/>
    <property type="match status" value="2"/>
</dbReference>
<dbReference type="PANTHER" id="PTHR22777:SF17">
    <property type="entry name" value="UPF0053 PROTEIN SLL0260"/>
    <property type="match status" value="1"/>
</dbReference>
<dbReference type="FunFam" id="3.10.580.10:FF:000002">
    <property type="entry name" value="Magnesium/cobalt efflux protein CorC"/>
    <property type="match status" value="1"/>
</dbReference>
<reference evidence="13" key="2">
    <citation type="journal article" date="2021" name="Sci. Rep.">
        <title>The distribution of antibiotic resistance genes in chicken gut microbiota commensals.</title>
        <authorList>
            <person name="Juricova H."/>
            <person name="Matiasovicova J."/>
            <person name="Kubasova T."/>
            <person name="Cejkova D."/>
            <person name="Rychlik I."/>
        </authorList>
    </citation>
    <scope>NUCLEOTIDE SEQUENCE</scope>
    <source>
        <strain evidence="13">An559</strain>
    </source>
</reference>
<dbReference type="SMART" id="SM01091">
    <property type="entry name" value="CorC_HlyC"/>
    <property type="match status" value="1"/>
</dbReference>